<feature type="transmembrane region" description="Helical" evidence="7">
    <location>
        <begin position="112"/>
        <end position="132"/>
    </location>
</feature>
<keyword evidence="6 7" id="KW-0472">Membrane</keyword>
<evidence type="ECO:0000259" key="8">
    <source>
        <dbReference type="PROSITE" id="PS50928"/>
    </source>
</evidence>
<feature type="transmembrane region" description="Helical" evidence="7">
    <location>
        <begin position="267"/>
        <end position="289"/>
    </location>
</feature>
<gene>
    <name evidence="9" type="ORF">J2X21_001015</name>
</gene>
<feature type="domain" description="ABC transmembrane type-1" evidence="8">
    <location>
        <begin position="75"/>
        <end position="288"/>
    </location>
</feature>
<evidence type="ECO:0000256" key="1">
    <source>
        <dbReference type="ARBA" id="ARBA00004651"/>
    </source>
</evidence>
<keyword evidence="10" id="KW-1185">Reference proteome</keyword>
<keyword evidence="3" id="KW-1003">Cell membrane</keyword>
<dbReference type="Gene3D" id="1.10.3720.10">
    <property type="entry name" value="MetI-like"/>
    <property type="match status" value="1"/>
</dbReference>
<keyword evidence="5 7" id="KW-1133">Transmembrane helix</keyword>
<evidence type="ECO:0000256" key="3">
    <source>
        <dbReference type="ARBA" id="ARBA00022475"/>
    </source>
</evidence>
<evidence type="ECO:0000256" key="5">
    <source>
        <dbReference type="ARBA" id="ARBA00022989"/>
    </source>
</evidence>
<proteinExistence type="predicted"/>
<keyword evidence="9" id="KW-0762">Sugar transport</keyword>
<dbReference type="PROSITE" id="PS50928">
    <property type="entry name" value="ABC_TM1"/>
    <property type="match status" value="1"/>
</dbReference>
<accession>A0ABU2A3X7</accession>
<organism evidence="9 10">
    <name type="scientific">Roseateles asaccharophilus</name>
    <dbReference type="NCBI Taxonomy" id="582607"/>
    <lineage>
        <taxon>Bacteria</taxon>
        <taxon>Pseudomonadati</taxon>
        <taxon>Pseudomonadota</taxon>
        <taxon>Betaproteobacteria</taxon>
        <taxon>Burkholderiales</taxon>
        <taxon>Sphaerotilaceae</taxon>
        <taxon>Roseateles</taxon>
    </lineage>
</organism>
<dbReference type="InterPro" id="IPR000515">
    <property type="entry name" value="MetI-like"/>
</dbReference>
<feature type="transmembrane region" description="Helical" evidence="7">
    <location>
        <begin position="175"/>
        <end position="196"/>
    </location>
</feature>
<evidence type="ECO:0000256" key="6">
    <source>
        <dbReference type="ARBA" id="ARBA00023136"/>
    </source>
</evidence>
<dbReference type="EMBL" id="JAVDXV010000002">
    <property type="protein sequence ID" value="MDR7331889.1"/>
    <property type="molecule type" value="Genomic_DNA"/>
</dbReference>
<evidence type="ECO:0000313" key="10">
    <source>
        <dbReference type="Proteomes" id="UP001180825"/>
    </source>
</evidence>
<feature type="transmembrane region" description="Helical" evidence="7">
    <location>
        <begin position="12"/>
        <end position="32"/>
    </location>
</feature>
<protein>
    <submittedName>
        <fullName evidence="9">Multiple sugar transport system permease protein</fullName>
    </submittedName>
</protein>
<evidence type="ECO:0000256" key="7">
    <source>
        <dbReference type="SAM" id="Phobius"/>
    </source>
</evidence>
<comment type="caution">
    <text evidence="9">The sequence shown here is derived from an EMBL/GenBank/DDBJ whole genome shotgun (WGS) entry which is preliminary data.</text>
</comment>
<dbReference type="PANTHER" id="PTHR30193">
    <property type="entry name" value="ABC TRANSPORTER PERMEASE PROTEIN"/>
    <property type="match status" value="1"/>
</dbReference>
<dbReference type="CDD" id="cd06261">
    <property type="entry name" value="TM_PBP2"/>
    <property type="match status" value="1"/>
</dbReference>
<dbReference type="RefSeq" id="WP_310325704.1">
    <property type="nucleotide sequence ID" value="NZ_JAVDXV010000002.1"/>
</dbReference>
<evidence type="ECO:0000256" key="2">
    <source>
        <dbReference type="ARBA" id="ARBA00022448"/>
    </source>
</evidence>
<feature type="transmembrane region" description="Helical" evidence="7">
    <location>
        <begin position="208"/>
        <end position="229"/>
    </location>
</feature>
<sequence>MSSTSPKRAGRWREFLVPALFLAPALLVFTWFKFIPMARGLQMSFYEVNFGSDSRWVGLDNFRRVFADEALGEAALNTLLYVGCTVTASAFLALLLALALQGTAQHLRFIRTAIFLPAVTSAAVLAEIWRILYAPTPDGVANTLLGWFGIAEQAFLNDPDSALRWLMAMHVWKHVPYDTVIFVAGLATINTELYDASHVDGANAWQRFRFVTVPGLAHAITIVMTLGLIRGFRVFAEIHATTGGGPAGATEVVMTHIYKLGFVHFDYGYAAAASVVLFAFTALITVLYLQWRKRSES</sequence>
<dbReference type="Proteomes" id="UP001180825">
    <property type="component" value="Unassembled WGS sequence"/>
</dbReference>
<keyword evidence="4 7" id="KW-0812">Transmembrane</keyword>
<evidence type="ECO:0000256" key="4">
    <source>
        <dbReference type="ARBA" id="ARBA00022692"/>
    </source>
</evidence>
<reference evidence="9 10" key="1">
    <citation type="submission" date="2023-07" db="EMBL/GenBank/DDBJ databases">
        <title>Sorghum-associated microbial communities from plants grown in Nebraska, USA.</title>
        <authorList>
            <person name="Schachtman D."/>
        </authorList>
    </citation>
    <scope>NUCLEOTIDE SEQUENCE [LARGE SCALE GENOMIC DNA]</scope>
    <source>
        <strain evidence="9 10">BE316</strain>
    </source>
</reference>
<dbReference type="InterPro" id="IPR051393">
    <property type="entry name" value="ABC_transporter_permease"/>
</dbReference>
<dbReference type="PANTHER" id="PTHR30193:SF37">
    <property type="entry name" value="INNER MEMBRANE ABC TRANSPORTER PERMEASE PROTEIN YCJO"/>
    <property type="match status" value="1"/>
</dbReference>
<evidence type="ECO:0000313" key="9">
    <source>
        <dbReference type="EMBL" id="MDR7331889.1"/>
    </source>
</evidence>
<feature type="transmembrane region" description="Helical" evidence="7">
    <location>
        <begin position="79"/>
        <end position="100"/>
    </location>
</feature>
<dbReference type="InterPro" id="IPR035906">
    <property type="entry name" value="MetI-like_sf"/>
</dbReference>
<name>A0ABU2A3X7_9BURK</name>
<keyword evidence="2" id="KW-0813">Transport</keyword>
<comment type="subcellular location">
    <subcellularLocation>
        <location evidence="1">Cell membrane</location>
        <topology evidence="1">Multi-pass membrane protein</topology>
    </subcellularLocation>
</comment>
<dbReference type="SUPFAM" id="SSF161098">
    <property type="entry name" value="MetI-like"/>
    <property type="match status" value="1"/>
</dbReference>